<dbReference type="AlphaFoldDB" id="A0A821M5F1"/>
<dbReference type="GO" id="GO:0005576">
    <property type="term" value="C:extracellular region"/>
    <property type="evidence" value="ECO:0007669"/>
    <property type="project" value="UniProtKB-SubCell"/>
</dbReference>
<dbReference type="GO" id="GO:0016485">
    <property type="term" value="P:protein processing"/>
    <property type="evidence" value="ECO:0007669"/>
    <property type="project" value="UniProtKB-ARBA"/>
</dbReference>
<keyword evidence="3" id="KW-0964">Secreted</keyword>
<evidence type="ECO:0000256" key="6">
    <source>
        <dbReference type="ARBA" id="ARBA00022825"/>
    </source>
</evidence>
<dbReference type="PRINTS" id="PR00722">
    <property type="entry name" value="CHYMOTRYPSIN"/>
</dbReference>
<evidence type="ECO:0000256" key="7">
    <source>
        <dbReference type="ARBA" id="ARBA00023157"/>
    </source>
</evidence>
<dbReference type="SUPFAM" id="SSF50494">
    <property type="entry name" value="Trypsin-like serine proteases"/>
    <property type="match status" value="1"/>
</dbReference>
<evidence type="ECO:0000313" key="13">
    <source>
        <dbReference type="EMBL" id="CAF4763319.1"/>
    </source>
</evidence>
<evidence type="ECO:0000256" key="8">
    <source>
        <dbReference type="ARBA" id="ARBA00036320"/>
    </source>
</evidence>
<dbReference type="PROSITE" id="PS00135">
    <property type="entry name" value="TRYPSIN_SER"/>
    <property type="match status" value="1"/>
</dbReference>
<dbReference type="InterPro" id="IPR018114">
    <property type="entry name" value="TRYPSIN_HIS"/>
</dbReference>
<dbReference type="PROSITE" id="PS00134">
    <property type="entry name" value="TRYPSIN_HIS"/>
    <property type="match status" value="1"/>
</dbReference>
<comment type="subcellular location">
    <subcellularLocation>
        <location evidence="1">Secreted</location>
    </subcellularLocation>
</comment>
<dbReference type="PANTHER" id="PTHR24276">
    <property type="entry name" value="POLYSERASE-RELATED"/>
    <property type="match status" value="1"/>
</dbReference>
<dbReference type="InterPro" id="IPR043504">
    <property type="entry name" value="Peptidase_S1_PA_chymotrypsin"/>
</dbReference>
<keyword evidence="4 10" id="KW-0645">Protease</keyword>
<comment type="similarity">
    <text evidence="2">Belongs to the peptidase S1 family.</text>
</comment>
<evidence type="ECO:0000256" key="10">
    <source>
        <dbReference type="RuleBase" id="RU363034"/>
    </source>
</evidence>
<dbReference type="OrthoDB" id="60866at2759"/>
<reference evidence="13" key="1">
    <citation type="submission" date="2021-02" db="EMBL/GenBank/DDBJ databases">
        <authorList>
            <person name="Steward A R."/>
        </authorList>
    </citation>
    <scope>NUCLEOTIDE SEQUENCE</scope>
</reference>
<comment type="catalytic activity">
    <reaction evidence="8">
        <text>Preferential cleavage: Arg-|-Xaa, Lys-|-Xaa.</text>
        <dbReference type="EC" id="3.4.21.4"/>
    </reaction>
</comment>
<dbReference type="InterPro" id="IPR001254">
    <property type="entry name" value="Trypsin_dom"/>
</dbReference>
<evidence type="ECO:0000256" key="1">
    <source>
        <dbReference type="ARBA" id="ARBA00004613"/>
    </source>
</evidence>
<proteinExistence type="inferred from homology"/>
<keyword evidence="7" id="KW-1015">Disulfide bond</keyword>
<organism evidence="13 14">
    <name type="scientific">Pieris macdunnoughi</name>
    <dbReference type="NCBI Taxonomy" id="345717"/>
    <lineage>
        <taxon>Eukaryota</taxon>
        <taxon>Metazoa</taxon>
        <taxon>Ecdysozoa</taxon>
        <taxon>Arthropoda</taxon>
        <taxon>Hexapoda</taxon>
        <taxon>Insecta</taxon>
        <taxon>Pterygota</taxon>
        <taxon>Neoptera</taxon>
        <taxon>Endopterygota</taxon>
        <taxon>Lepidoptera</taxon>
        <taxon>Glossata</taxon>
        <taxon>Ditrysia</taxon>
        <taxon>Papilionoidea</taxon>
        <taxon>Pieridae</taxon>
        <taxon>Pierinae</taxon>
        <taxon>Pieris</taxon>
    </lineage>
</organism>
<dbReference type="SMART" id="SM00020">
    <property type="entry name" value="Tryp_SPc"/>
    <property type="match status" value="1"/>
</dbReference>
<evidence type="ECO:0000256" key="2">
    <source>
        <dbReference type="ARBA" id="ARBA00007664"/>
    </source>
</evidence>
<dbReference type="PROSITE" id="PS50240">
    <property type="entry name" value="TRYPSIN_DOM"/>
    <property type="match status" value="1"/>
</dbReference>
<dbReference type="InterPro" id="IPR050430">
    <property type="entry name" value="Peptidase_S1"/>
</dbReference>
<dbReference type="EC" id="3.4.21.4" evidence="9"/>
<dbReference type="Gene3D" id="2.40.10.10">
    <property type="entry name" value="Trypsin-like serine proteases"/>
    <property type="match status" value="1"/>
</dbReference>
<evidence type="ECO:0000256" key="5">
    <source>
        <dbReference type="ARBA" id="ARBA00022801"/>
    </source>
</evidence>
<dbReference type="PANTHER" id="PTHR24276:SF96">
    <property type="entry name" value="PEPTIDASE S1 DOMAIN-CONTAINING PROTEIN"/>
    <property type="match status" value="1"/>
</dbReference>
<evidence type="ECO:0000256" key="4">
    <source>
        <dbReference type="ARBA" id="ARBA00022670"/>
    </source>
</evidence>
<accession>A0A821M5F1</accession>
<sequence>MGVSKISFILLLVAWSVQGDAESLASLYGGQEPETRVVGGKDAPEGLVPHQVALKTKKDGWTFCGAAVISDRWILTAAHCVKSLQPSQFTAVVGTLSRTRGGTSYEISKVIAHKEHNKPDRFNNDIAVISTKKAIKFNKNVQPLPLPTKDITAGLSCILSGWGKLNRNRSLPDKLQYLYVKTLTSNECSKKINDGRNSAVISSSQMCTLNKRGEGTCQGDSGGSLVCNGTSAGVVSFNWPCANNIPDVYANTYKYNSWIEENTKSP</sequence>
<dbReference type="FunFam" id="2.40.10.10:FF:000047">
    <property type="entry name" value="Trypsin eta"/>
    <property type="match status" value="1"/>
</dbReference>
<feature type="signal peptide" evidence="11">
    <location>
        <begin position="1"/>
        <end position="21"/>
    </location>
</feature>
<gene>
    <name evidence="13" type="ORF">PMACD_LOCUS1425</name>
</gene>
<evidence type="ECO:0000256" key="11">
    <source>
        <dbReference type="SAM" id="SignalP"/>
    </source>
</evidence>
<comment type="caution">
    <text evidence="13">The sequence shown here is derived from an EMBL/GenBank/DDBJ whole genome shotgun (WGS) entry which is preliminary data.</text>
</comment>
<protein>
    <recommendedName>
        <fullName evidence="9">trypsin</fullName>
        <ecNumber evidence="9">3.4.21.4</ecNumber>
    </recommendedName>
</protein>
<dbReference type="EMBL" id="CAJOBZ010000002">
    <property type="protein sequence ID" value="CAF4763319.1"/>
    <property type="molecule type" value="Genomic_DNA"/>
</dbReference>
<keyword evidence="6 10" id="KW-0720">Serine protease</keyword>
<keyword evidence="11" id="KW-0732">Signal</keyword>
<dbReference type="GO" id="GO:0004252">
    <property type="term" value="F:serine-type endopeptidase activity"/>
    <property type="evidence" value="ECO:0007669"/>
    <property type="project" value="UniProtKB-EC"/>
</dbReference>
<evidence type="ECO:0000313" key="14">
    <source>
        <dbReference type="Proteomes" id="UP000663880"/>
    </source>
</evidence>
<name>A0A821M5F1_9NEOP</name>
<dbReference type="CDD" id="cd00190">
    <property type="entry name" value="Tryp_SPc"/>
    <property type="match status" value="1"/>
</dbReference>
<dbReference type="Proteomes" id="UP000663880">
    <property type="component" value="Unassembled WGS sequence"/>
</dbReference>
<dbReference type="InterPro" id="IPR001314">
    <property type="entry name" value="Peptidase_S1A"/>
</dbReference>
<evidence type="ECO:0000256" key="9">
    <source>
        <dbReference type="ARBA" id="ARBA00038868"/>
    </source>
</evidence>
<keyword evidence="5 10" id="KW-0378">Hydrolase</keyword>
<evidence type="ECO:0000256" key="3">
    <source>
        <dbReference type="ARBA" id="ARBA00022525"/>
    </source>
</evidence>
<dbReference type="InterPro" id="IPR009003">
    <property type="entry name" value="Peptidase_S1_PA"/>
</dbReference>
<dbReference type="Pfam" id="PF00089">
    <property type="entry name" value="Trypsin"/>
    <property type="match status" value="1"/>
</dbReference>
<evidence type="ECO:0000259" key="12">
    <source>
        <dbReference type="PROSITE" id="PS50240"/>
    </source>
</evidence>
<feature type="domain" description="Peptidase S1" evidence="12">
    <location>
        <begin position="37"/>
        <end position="264"/>
    </location>
</feature>
<keyword evidence="14" id="KW-1185">Reference proteome</keyword>
<dbReference type="InterPro" id="IPR033116">
    <property type="entry name" value="TRYPSIN_SER"/>
</dbReference>
<feature type="chain" id="PRO_5032752480" description="trypsin" evidence="11">
    <location>
        <begin position="22"/>
        <end position="266"/>
    </location>
</feature>